<proteinExistence type="predicted"/>
<dbReference type="PANTHER" id="PTHR38471:SF2">
    <property type="entry name" value="FOUR HELIX BUNDLE PROTEIN"/>
    <property type="match status" value="1"/>
</dbReference>
<dbReference type="GO" id="GO:0005840">
    <property type="term" value="C:ribosome"/>
    <property type="evidence" value="ECO:0007669"/>
    <property type="project" value="UniProtKB-KW"/>
</dbReference>
<dbReference type="PATRIC" id="fig|1618660.3.peg.319"/>
<dbReference type="SUPFAM" id="SSF158446">
    <property type="entry name" value="IVS-encoded protein-like"/>
    <property type="match status" value="1"/>
</dbReference>
<dbReference type="InterPro" id="IPR036583">
    <property type="entry name" value="23S_rRNA_IVS_sf"/>
</dbReference>
<accession>A0A0G1UC26</accession>
<reference evidence="1 2" key="1">
    <citation type="journal article" date="2015" name="Nature">
        <title>rRNA introns, odd ribosomes, and small enigmatic genomes across a large radiation of phyla.</title>
        <authorList>
            <person name="Brown C.T."/>
            <person name="Hug L.A."/>
            <person name="Thomas B.C."/>
            <person name="Sharon I."/>
            <person name="Castelle C.J."/>
            <person name="Singh A."/>
            <person name="Wilkins M.J."/>
            <person name="Williams K.H."/>
            <person name="Banfield J.F."/>
        </authorList>
    </citation>
    <scope>NUCLEOTIDE SEQUENCE [LARGE SCALE GENOMIC DNA]</scope>
</reference>
<dbReference type="Gene3D" id="1.20.1440.60">
    <property type="entry name" value="23S rRNA-intervening sequence"/>
    <property type="match status" value="1"/>
</dbReference>
<dbReference type="EMBL" id="LCPF01000001">
    <property type="protein sequence ID" value="KKU91706.1"/>
    <property type="molecule type" value="Genomic_DNA"/>
</dbReference>
<sequence length="113" mass="13016">MSKSFRDLIVWQKSRDLTIVIYKITNNFPQSELYGLTSQMRRAAISISSNIAESYNRFHNKEKKQFLAVAFGSGSELESQLEIAKILFSKIDYEEAGDLLEEVMKILNSFLNK</sequence>
<dbReference type="NCBIfam" id="TIGR02436">
    <property type="entry name" value="four helix bundle protein"/>
    <property type="match status" value="1"/>
</dbReference>
<dbReference type="InterPro" id="IPR012657">
    <property type="entry name" value="23S_rRNA-intervening_sequence"/>
</dbReference>
<name>A0A0G1UC26_9BACT</name>
<dbReference type="Proteomes" id="UP000034956">
    <property type="component" value="Unassembled WGS sequence"/>
</dbReference>
<gene>
    <name evidence="1" type="ORF">UY23_C0001G0312</name>
</gene>
<evidence type="ECO:0000313" key="1">
    <source>
        <dbReference type="EMBL" id="KKU91706.1"/>
    </source>
</evidence>
<dbReference type="CDD" id="cd16377">
    <property type="entry name" value="23S_rRNA_IVP_like"/>
    <property type="match status" value="1"/>
</dbReference>
<protein>
    <submittedName>
        <fullName evidence="1">23S ribosomal protein</fullName>
    </submittedName>
</protein>
<keyword evidence="1" id="KW-0689">Ribosomal protein</keyword>
<keyword evidence="1" id="KW-0687">Ribonucleoprotein</keyword>
<organism evidence="1 2">
    <name type="scientific">Candidatus Jorgensenbacteria bacterium GW2011_GWA1_48_11</name>
    <dbReference type="NCBI Taxonomy" id="1618660"/>
    <lineage>
        <taxon>Bacteria</taxon>
        <taxon>Candidatus Joergenseniibacteriota</taxon>
    </lineage>
</organism>
<evidence type="ECO:0000313" key="2">
    <source>
        <dbReference type="Proteomes" id="UP000034956"/>
    </source>
</evidence>
<comment type="caution">
    <text evidence="1">The sequence shown here is derived from an EMBL/GenBank/DDBJ whole genome shotgun (WGS) entry which is preliminary data.</text>
</comment>
<dbReference type="PANTHER" id="PTHR38471">
    <property type="entry name" value="FOUR HELIX BUNDLE PROTEIN"/>
    <property type="match status" value="1"/>
</dbReference>
<dbReference type="AlphaFoldDB" id="A0A0G1UC26"/>
<dbReference type="Pfam" id="PF05635">
    <property type="entry name" value="23S_rRNA_IVP"/>
    <property type="match status" value="1"/>
</dbReference>